<dbReference type="EMBL" id="WRPA01000012">
    <property type="protein sequence ID" value="MXR69774.1"/>
    <property type="molecule type" value="Genomic_DNA"/>
</dbReference>
<dbReference type="PANTHER" id="PTHR36536:SF3">
    <property type="entry name" value="UPF0111 PROTEIN HI_1603"/>
    <property type="match status" value="1"/>
</dbReference>
<dbReference type="Gene3D" id="1.20.58.220">
    <property type="entry name" value="Phosphate transport system protein phou homolog 2, domain 2"/>
    <property type="match status" value="1"/>
</dbReference>
<dbReference type="InterPro" id="IPR018445">
    <property type="entry name" value="Put_Phosphate_transp_reg"/>
</dbReference>
<evidence type="ECO:0000256" key="1">
    <source>
        <dbReference type="ARBA" id="ARBA00008591"/>
    </source>
</evidence>
<dbReference type="PANTHER" id="PTHR36536">
    <property type="entry name" value="UPF0111 PROTEIN HI_1603"/>
    <property type="match status" value="1"/>
</dbReference>
<dbReference type="Proteomes" id="UP000474778">
    <property type="component" value="Unassembled WGS sequence"/>
</dbReference>
<dbReference type="InterPro" id="IPR002727">
    <property type="entry name" value="DUF47"/>
</dbReference>
<evidence type="ECO:0000313" key="3">
    <source>
        <dbReference type="Proteomes" id="UP000474778"/>
    </source>
</evidence>
<proteinExistence type="inferred from homology"/>
<dbReference type="SUPFAM" id="SSF109755">
    <property type="entry name" value="PhoU-like"/>
    <property type="match status" value="1"/>
</dbReference>
<evidence type="ECO:0000313" key="2">
    <source>
        <dbReference type="EMBL" id="MXR69774.1"/>
    </source>
</evidence>
<name>A0A6L7I1F2_9GAMM</name>
<dbReference type="NCBIfam" id="TIGR00153">
    <property type="entry name" value="TIGR00153 family protein"/>
    <property type="match status" value="1"/>
</dbReference>
<comment type="caution">
    <text evidence="2">The sequence shown here is derived from an EMBL/GenBank/DDBJ whole genome shotgun (WGS) entry which is preliminary data.</text>
</comment>
<protein>
    <submittedName>
        <fullName evidence="2">TIGR00153 family protein</fullName>
    </submittedName>
</protein>
<gene>
    <name evidence="2" type="ORF">GNT65_14020</name>
</gene>
<dbReference type="AlphaFoldDB" id="A0A6L7I1F2"/>
<dbReference type="Pfam" id="PF01865">
    <property type="entry name" value="PhoU_div"/>
    <property type="match status" value="1"/>
</dbReference>
<reference evidence="2 3" key="1">
    <citation type="submission" date="2019-12" db="EMBL/GenBank/DDBJ databases">
        <title>Shewanella insulae sp. nov., isolated from a tidal flat.</title>
        <authorList>
            <person name="Yoon J.-H."/>
        </authorList>
    </citation>
    <scope>NUCLEOTIDE SEQUENCE [LARGE SCALE GENOMIC DNA]</scope>
    <source>
        <strain evidence="2 3">JBTF-M18</strain>
    </source>
</reference>
<keyword evidence="3" id="KW-1185">Reference proteome</keyword>
<accession>A0A6L7I1F2</accession>
<comment type="similarity">
    <text evidence="1">Belongs to the UPF0111 family.</text>
</comment>
<dbReference type="RefSeq" id="WP_160797196.1">
    <property type="nucleotide sequence ID" value="NZ_JAKEVE010000005.1"/>
</dbReference>
<sequence>MPVNSILGVFAKSPIKPLQDHIDKVHYCASILVPFFEATVAGDWDKAVQLRKQISQAEREADELKREIRLTLPGGLFMPVERTDLLELLTQQDKIANKAKDISGRIIGRQLLVPEAIQEPFNAYLARCIDAVAQAKQAINELDDLLETGFRGREVDLVAKMIVELDKIEEDTDDLQIKIRRQLFSIENELNPVDVMFLYKIIEWVGDLADLAERVGSRLELMLARV</sequence>
<organism evidence="2 3">
    <name type="scientific">Shewanella insulae</name>
    <dbReference type="NCBI Taxonomy" id="2681496"/>
    <lineage>
        <taxon>Bacteria</taxon>
        <taxon>Pseudomonadati</taxon>
        <taxon>Pseudomonadota</taxon>
        <taxon>Gammaproteobacteria</taxon>
        <taxon>Alteromonadales</taxon>
        <taxon>Shewanellaceae</taxon>
        <taxon>Shewanella</taxon>
    </lineage>
</organism>
<dbReference type="InterPro" id="IPR038078">
    <property type="entry name" value="PhoU-like_sf"/>
</dbReference>